<dbReference type="EMBL" id="QJJV01000020">
    <property type="protein sequence ID" value="PXX10846.1"/>
    <property type="molecule type" value="Genomic_DNA"/>
</dbReference>
<sequence>MTLPSEADVALTTAKAFREPQESNIRFPDGLFAPLSSFIYNGTFYITEAITHDGYDALVDTMKNRVAASQNKQFQDQRLSVLPVRDTSSFAWSGRGGAAFYAFKNGRTITFLTKSQDVQEASGDALDVLEHLEPRSTGDIPVEPGVCLPGLFVKTSQVDKSRIVGSTYRLQSHLDVLIFFRDSKALKDQPKLTARQESEFVWTNEFGVGKAVKLRGASPWRTVKLDGREGVGSFGAITRNDDSTDYGYLVTVQGNPDASTDTPDLLLYVERNASAAEGKAPVTADELEKIGAEIAASIKRR</sequence>
<protein>
    <recommendedName>
        <fullName evidence="1">Tle cognate immunity protein 4 C-terminal domain-containing protein</fullName>
    </recommendedName>
</protein>
<evidence type="ECO:0000313" key="2">
    <source>
        <dbReference type="EMBL" id="PXX10846.1"/>
    </source>
</evidence>
<comment type="caution">
    <text evidence="2">The sequence shown here is derived from an EMBL/GenBank/DDBJ whole genome shotgun (WGS) entry which is preliminary data.</text>
</comment>
<reference evidence="2 3" key="1">
    <citation type="submission" date="2018-05" db="EMBL/GenBank/DDBJ databases">
        <title>Genomic Encyclopedia of Type Strains, Phase IV (KMG-V): Genome sequencing to study the core and pangenomes of soil and plant-associated prokaryotes.</title>
        <authorList>
            <person name="Whitman W."/>
        </authorList>
    </citation>
    <scope>NUCLEOTIDE SEQUENCE [LARGE SCALE GENOMIC DNA]</scope>
    <source>
        <strain evidence="2 3">SIr-6563</strain>
    </source>
</reference>
<keyword evidence="3" id="KW-1185">Reference proteome</keyword>
<feature type="domain" description="Tle cognate immunity protein 4 C-terminal" evidence="1">
    <location>
        <begin position="139"/>
        <end position="284"/>
    </location>
</feature>
<name>A0ABX5MHL3_9BURK</name>
<dbReference type="InterPro" id="IPR041290">
    <property type="entry name" value="Tli4_C"/>
</dbReference>
<accession>A0ABX5MHL3</accession>
<organism evidence="2 3">
    <name type="scientific">Paraburkholderia tropica</name>
    <dbReference type="NCBI Taxonomy" id="92647"/>
    <lineage>
        <taxon>Bacteria</taxon>
        <taxon>Pseudomonadati</taxon>
        <taxon>Pseudomonadota</taxon>
        <taxon>Betaproteobacteria</taxon>
        <taxon>Burkholderiales</taxon>
        <taxon>Burkholderiaceae</taxon>
        <taxon>Paraburkholderia</taxon>
    </lineage>
</organism>
<dbReference type="Proteomes" id="UP000247515">
    <property type="component" value="Unassembled WGS sequence"/>
</dbReference>
<evidence type="ECO:0000313" key="3">
    <source>
        <dbReference type="Proteomes" id="UP000247515"/>
    </source>
</evidence>
<gene>
    <name evidence="2" type="ORF">C7400_120115</name>
</gene>
<dbReference type="Pfam" id="PF18426">
    <property type="entry name" value="Tli4_C"/>
    <property type="match status" value="1"/>
</dbReference>
<proteinExistence type="predicted"/>
<dbReference type="RefSeq" id="WP_146230066.1">
    <property type="nucleotide sequence ID" value="NZ_CAJMXV010000011.1"/>
</dbReference>
<evidence type="ECO:0000259" key="1">
    <source>
        <dbReference type="Pfam" id="PF18426"/>
    </source>
</evidence>